<dbReference type="InterPro" id="IPR007889">
    <property type="entry name" value="HTH_Psq"/>
</dbReference>
<accession>A0A2N1NXW3</accession>
<dbReference type="EMBL" id="LLXL01005352">
    <property type="protein sequence ID" value="PKK56630.1"/>
    <property type="molecule type" value="Genomic_DNA"/>
</dbReference>
<dbReference type="GO" id="GO:0003677">
    <property type="term" value="F:DNA binding"/>
    <property type="evidence" value="ECO:0007669"/>
    <property type="project" value="UniProtKB-KW"/>
</dbReference>
<feature type="non-terminal residue" evidence="6">
    <location>
        <position position="128"/>
    </location>
</feature>
<name>A0A2N1NXW3_9GLOM</name>
<evidence type="ECO:0000313" key="4">
    <source>
        <dbReference type="EMBL" id="PKK55696.1"/>
    </source>
</evidence>
<dbReference type="SUPFAM" id="SSF46689">
    <property type="entry name" value="Homeodomain-like"/>
    <property type="match status" value="2"/>
</dbReference>
<dbReference type="PANTHER" id="PTHR19303:SF73">
    <property type="entry name" value="PROTEIN PDC2"/>
    <property type="match status" value="1"/>
</dbReference>
<protein>
    <recommendedName>
        <fullName evidence="3">HTH CENPB-type domain-containing protein</fullName>
    </recommendedName>
</protein>
<dbReference type="InterPro" id="IPR009057">
    <property type="entry name" value="Homeodomain-like_sf"/>
</dbReference>
<reference evidence="6 7" key="1">
    <citation type="submission" date="2016-04" db="EMBL/GenBank/DDBJ databases">
        <title>Genome analyses suggest a sexual origin of heterokaryosis in a supposedly ancient asexual fungus.</title>
        <authorList>
            <person name="Ropars J."/>
            <person name="Sedzielewska K."/>
            <person name="Noel J."/>
            <person name="Charron P."/>
            <person name="Farinelli L."/>
            <person name="Marton T."/>
            <person name="Kruger M."/>
            <person name="Pelin A."/>
            <person name="Brachmann A."/>
            <person name="Corradi N."/>
        </authorList>
    </citation>
    <scope>NUCLEOTIDE SEQUENCE [LARGE SCALE GENOMIC DNA]</scope>
    <source>
        <strain evidence="6 7">C2</strain>
    </source>
</reference>
<dbReference type="EMBL" id="LLXL01000069">
    <property type="protein sequence ID" value="PKK78770.1"/>
    <property type="molecule type" value="Genomic_DNA"/>
</dbReference>
<evidence type="ECO:0000313" key="6">
    <source>
        <dbReference type="EMBL" id="PKK78770.1"/>
    </source>
</evidence>
<dbReference type="PROSITE" id="PS51253">
    <property type="entry name" value="HTH_CENPB"/>
    <property type="match status" value="1"/>
</dbReference>
<dbReference type="EMBL" id="LLXL01007036">
    <property type="protein sequence ID" value="PKK55696.1"/>
    <property type="molecule type" value="Genomic_DNA"/>
</dbReference>
<keyword evidence="1" id="KW-0238">DNA-binding</keyword>
<reference evidence="6 7" key="2">
    <citation type="submission" date="2017-10" db="EMBL/GenBank/DDBJ databases">
        <title>Extensive intraspecific genome diversity in a model arbuscular mycorrhizal fungus.</title>
        <authorList>
            <person name="Chen E.C.H."/>
            <person name="Morin E."/>
            <person name="Baudet D."/>
            <person name="Noel J."/>
            <person name="Ndikumana S."/>
            <person name="Charron P."/>
            <person name="St-Onge C."/>
            <person name="Giorgi J."/>
            <person name="Grigoriev I.V."/>
            <person name="Roux C."/>
            <person name="Martin F.M."/>
            <person name="Corradi N."/>
        </authorList>
    </citation>
    <scope>NUCLEOTIDE SEQUENCE [LARGE SCALE GENOMIC DNA]</scope>
    <source>
        <strain evidence="6 7">C2</strain>
    </source>
</reference>
<dbReference type="AlphaFoldDB" id="A0A2N1NXW3"/>
<dbReference type="Proteomes" id="UP000233469">
    <property type="component" value="Unassembled WGS sequence"/>
</dbReference>
<gene>
    <name evidence="6" type="ORF">RhiirC2_651795</name>
    <name evidence="5" type="ORF">RhiirC2_671617</name>
    <name evidence="4" type="ORF">RhiirC2_671875</name>
</gene>
<evidence type="ECO:0000313" key="5">
    <source>
        <dbReference type="EMBL" id="PKK56630.1"/>
    </source>
</evidence>
<organism evidence="6 7">
    <name type="scientific">Rhizophagus irregularis</name>
    <dbReference type="NCBI Taxonomy" id="588596"/>
    <lineage>
        <taxon>Eukaryota</taxon>
        <taxon>Fungi</taxon>
        <taxon>Fungi incertae sedis</taxon>
        <taxon>Mucoromycota</taxon>
        <taxon>Glomeromycotina</taxon>
        <taxon>Glomeromycetes</taxon>
        <taxon>Glomerales</taxon>
        <taxon>Glomeraceae</taxon>
        <taxon>Rhizophagus</taxon>
    </lineage>
</organism>
<keyword evidence="2" id="KW-0539">Nucleus</keyword>
<dbReference type="GO" id="GO:0005634">
    <property type="term" value="C:nucleus"/>
    <property type="evidence" value="ECO:0007669"/>
    <property type="project" value="TreeGrafter"/>
</dbReference>
<dbReference type="VEuPathDB" id="FungiDB:RhiirA1_348735"/>
<evidence type="ECO:0000259" key="3">
    <source>
        <dbReference type="PROSITE" id="PS51253"/>
    </source>
</evidence>
<comment type="caution">
    <text evidence="6">The sequence shown here is derived from an EMBL/GenBank/DDBJ whole genome shotgun (WGS) entry which is preliminary data.</text>
</comment>
<dbReference type="InterPro" id="IPR006600">
    <property type="entry name" value="HTH_CenpB_DNA-bd_dom"/>
</dbReference>
<evidence type="ECO:0000313" key="7">
    <source>
        <dbReference type="Proteomes" id="UP000233469"/>
    </source>
</evidence>
<dbReference type="Gene3D" id="1.10.10.60">
    <property type="entry name" value="Homeodomain-like"/>
    <property type="match status" value="2"/>
</dbReference>
<sequence>MSRKRVILSAAQKRELCETKEKNPNLSNISLVQQYRVGKSTITDILKEKERWLSITESQGSIKKFRGPKWPQLENALSLWVDNALNTKQDIDGNILKTKASYFANQFSIEDFHQSDGWLTGFKKRHGL</sequence>
<proteinExistence type="predicted"/>
<dbReference type="PANTHER" id="PTHR19303">
    <property type="entry name" value="TRANSPOSON"/>
    <property type="match status" value="1"/>
</dbReference>
<dbReference type="Pfam" id="PF03221">
    <property type="entry name" value="HTH_Tnp_Tc5"/>
    <property type="match status" value="1"/>
</dbReference>
<dbReference type="VEuPathDB" id="FungiDB:FUN_001179"/>
<dbReference type="InterPro" id="IPR050863">
    <property type="entry name" value="CenT-Element_Derived"/>
</dbReference>
<dbReference type="Pfam" id="PF04218">
    <property type="entry name" value="CENP-B_N"/>
    <property type="match status" value="1"/>
</dbReference>
<evidence type="ECO:0000256" key="2">
    <source>
        <dbReference type="ARBA" id="ARBA00023242"/>
    </source>
</evidence>
<feature type="domain" description="HTH CENPB-type" evidence="3">
    <location>
        <begin position="61"/>
        <end position="128"/>
    </location>
</feature>
<evidence type="ECO:0000256" key="1">
    <source>
        <dbReference type="ARBA" id="ARBA00023125"/>
    </source>
</evidence>